<dbReference type="InterPro" id="IPR046354">
    <property type="entry name" value="SPACA4/Bouncer"/>
</dbReference>
<accession>A0A6P3W1J8</accession>
<keyword evidence="6" id="KW-1015">Disulfide bond</keyword>
<evidence type="ECO:0000256" key="1">
    <source>
        <dbReference type="ARBA" id="ARBA00004609"/>
    </source>
</evidence>
<feature type="chain" id="PRO_5028370084" evidence="10">
    <location>
        <begin position="21"/>
        <end position="129"/>
    </location>
</feature>
<keyword evidence="12" id="KW-1185">Reference proteome</keyword>
<reference evidence="13" key="1">
    <citation type="submission" date="2025-08" db="UniProtKB">
        <authorList>
            <consortium name="RefSeq"/>
        </authorList>
    </citation>
    <scope>IDENTIFICATION</scope>
</reference>
<protein>
    <submittedName>
        <fullName evidence="13">Sperm acrosome membrane-associated protein 4</fullName>
    </submittedName>
</protein>
<evidence type="ECO:0000256" key="3">
    <source>
        <dbReference type="ARBA" id="ARBA00022622"/>
    </source>
</evidence>
<dbReference type="CTD" id="100334363"/>
<evidence type="ECO:0000256" key="8">
    <source>
        <dbReference type="ARBA" id="ARBA00023288"/>
    </source>
</evidence>
<keyword evidence="7" id="KW-0325">Glycoprotein</keyword>
<dbReference type="RefSeq" id="XP_012686974.1">
    <property type="nucleotide sequence ID" value="XM_012831520.3"/>
</dbReference>
<dbReference type="SUPFAM" id="SSF57302">
    <property type="entry name" value="Snake toxin-like"/>
    <property type="match status" value="1"/>
</dbReference>
<dbReference type="GO" id="GO:0035036">
    <property type="term" value="P:sperm-egg recognition"/>
    <property type="evidence" value="ECO:0007669"/>
    <property type="project" value="TreeGrafter"/>
</dbReference>
<comment type="subcellular location">
    <subcellularLocation>
        <location evidence="1">Cell membrane</location>
        <topology evidence="1">Lipid-anchor</topology>
        <topology evidence="1">GPI-anchor</topology>
    </subcellularLocation>
</comment>
<evidence type="ECO:0000256" key="6">
    <source>
        <dbReference type="ARBA" id="ARBA00023157"/>
    </source>
</evidence>
<keyword evidence="5" id="KW-0472">Membrane</keyword>
<evidence type="ECO:0000259" key="11">
    <source>
        <dbReference type="Pfam" id="PF00021"/>
    </source>
</evidence>
<feature type="signal peptide" evidence="10">
    <location>
        <begin position="1"/>
        <end position="20"/>
    </location>
</feature>
<name>A0A6P3W1J8_CLUHA</name>
<evidence type="ECO:0000256" key="2">
    <source>
        <dbReference type="ARBA" id="ARBA00022475"/>
    </source>
</evidence>
<keyword evidence="2" id="KW-1003">Cell membrane</keyword>
<dbReference type="PANTHER" id="PTHR47613:SF1">
    <property type="entry name" value="SPERM ACROSOME MEMBRANE-ASSOCIATED PROTEIN 4"/>
    <property type="match status" value="1"/>
</dbReference>
<evidence type="ECO:0000256" key="7">
    <source>
        <dbReference type="ARBA" id="ARBA00023180"/>
    </source>
</evidence>
<comment type="similarity">
    <text evidence="9">Belongs to the SPACA4/bouncer family.</text>
</comment>
<evidence type="ECO:0000313" key="13">
    <source>
        <dbReference type="RefSeq" id="XP_012686974.1"/>
    </source>
</evidence>
<keyword evidence="3" id="KW-0336">GPI-anchor</keyword>
<dbReference type="Proteomes" id="UP000515152">
    <property type="component" value="Chromosome 19"/>
</dbReference>
<evidence type="ECO:0000256" key="9">
    <source>
        <dbReference type="ARBA" id="ARBA00029446"/>
    </source>
</evidence>
<dbReference type="GO" id="GO:0005886">
    <property type="term" value="C:plasma membrane"/>
    <property type="evidence" value="ECO:0007669"/>
    <property type="project" value="UniProtKB-SubCell"/>
</dbReference>
<sequence length="129" mass="13840">MNRIILSIFAVTVCFAVGHTLECYKCDLGLWDLCYTTKTTCTDGDLCYSGKGEAAKFVKIGKKGCLARAKCNMTESINWPKNSSSAIYTITNTCCDTDLCNAAPGLPRVGTLPLAIATLLTVITARAMV</sequence>
<dbReference type="Pfam" id="PF00021">
    <property type="entry name" value="UPAR_LY6"/>
    <property type="match status" value="1"/>
</dbReference>
<proteinExistence type="inferred from homology"/>
<dbReference type="GeneID" id="105903732"/>
<feature type="domain" description="UPAR/Ly6" evidence="11">
    <location>
        <begin position="20"/>
        <end position="102"/>
    </location>
</feature>
<evidence type="ECO:0000256" key="4">
    <source>
        <dbReference type="ARBA" id="ARBA00022729"/>
    </source>
</evidence>
<evidence type="ECO:0000313" key="12">
    <source>
        <dbReference type="Proteomes" id="UP000515152"/>
    </source>
</evidence>
<dbReference type="GO" id="GO:0098552">
    <property type="term" value="C:side of membrane"/>
    <property type="evidence" value="ECO:0007669"/>
    <property type="project" value="UniProtKB-KW"/>
</dbReference>
<gene>
    <name evidence="13" type="primary">spaca4l</name>
</gene>
<dbReference type="KEGG" id="char:105903732"/>
<dbReference type="InterPro" id="IPR045860">
    <property type="entry name" value="Snake_toxin-like_sf"/>
</dbReference>
<dbReference type="AlphaFoldDB" id="A0A6P3W1J8"/>
<dbReference type="Gene3D" id="2.10.60.10">
    <property type="entry name" value="CD59"/>
    <property type="match status" value="1"/>
</dbReference>
<dbReference type="PANTHER" id="PTHR47613">
    <property type="entry name" value="SPERM ACROSOME MEMBRANE-ASSOCIATED PROTEIN 4"/>
    <property type="match status" value="1"/>
</dbReference>
<dbReference type="OrthoDB" id="5962859at2759"/>
<organism evidence="12 13">
    <name type="scientific">Clupea harengus</name>
    <name type="common">Atlantic herring</name>
    <dbReference type="NCBI Taxonomy" id="7950"/>
    <lineage>
        <taxon>Eukaryota</taxon>
        <taxon>Metazoa</taxon>
        <taxon>Chordata</taxon>
        <taxon>Craniata</taxon>
        <taxon>Vertebrata</taxon>
        <taxon>Euteleostomi</taxon>
        <taxon>Actinopterygii</taxon>
        <taxon>Neopterygii</taxon>
        <taxon>Teleostei</taxon>
        <taxon>Clupei</taxon>
        <taxon>Clupeiformes</taxon>
        <taxon>Clupeoidei</taxon>
        <taxon>Clupeidae</taxon>
        <taxon>Clupea</taxon>
    </lineage>
</organism>
<keyword evidence="4 10" id="KW-0732">Signal</keyword>
<dbReference type="InterPro" id="IPR016054">
    <property type="entry name" value="LY6_UPA_recep-like"/>
</dbReference>
<evidence type="ECO:0000256" key="5">
    <source>
        <dbReference type="ARBA" id="ARBA00023136"/>
    </source>
</evidence>
<keyword evidence="8" id="KW-0449">Lipoprotein</keyword>
<evidence type="ECO:0000256" key="10">
    <source>
        <dbReference type="SAM" id="SignalP"/>
    </source>
</evidence>